<evidence type="ECO:0000256" key="8">
    <source>
        <dbReference type="ARBA" id="ARBA00023002"/>
    </source>
</evidence>
<dbReference type="EMBL" id="JBHTCF010000014">
    <property type="protein sequence ID" value="MFC7308051.1"/>
    <property type="molecule type" value="Genomic_DNA"/>
</dbReference>
<dbReference type="InterPro" id="IPR016211">
    <property type="entry name" value="Glu/Phe/Leu/Val/Trp_DH_bac/arc"/>
</dbReference>
<dbReference type="SMART" id="SM00839">
    <property type="entry name" value="ELFV_dehydrog"/>
    <property type="match status" value="1"/>
</dbReference>
<proteinExistence type="inferred from homology"/>
<dbReference type="InterPro" id="IPR006095">
    <property type="entry name" value="Glu/Leu/Phe/Val/Trp_DH"/>
</dbReference>
<dbReference type="PIRSF" id="PIRSF000188">
    <property type="entry name" value="Phe_leu_dh"/>
    <property type="match status" value="1"/>
</dbReference>
<dbReference type="PANTHER" id="PTHR42722:SF1">
    <property type="entry name" value="VALINE DEHYDROGENASE"/>
    <property type="match status" value="1"/>
</dbReference>
<evidence type="ECO:0000256" key="9">
    <source>
        <dbReference type="ARBA" id="ARBA00023027"/>
    </source>
</evidence>
<evidence type="ECO:0000313" key="14">
    <source>
        <dbReference type="Proteomes" id="UP001596523"/>
    </source>
</evidence>
<comment type="subcellular location">
    <subcellularLocation>
        <location evidence="1">Cytoplasm</location>
    </subcellularLocation>
</comment>
<dbReference type="SUPFAM" id="SSF51735">
    <property type="entry name" value="NAD(P)-binding Rossmann-fold domains"/>
    <property type="match status" value="1"/>
</dbReference>
<dbReference type="Pfam" id="PF02826">
    <property type="entry name" value="2-Hacid_dh_C"/>
    <property type="match status" value="1"/>
</dbReference>
<protein>
    <recommendedName>
        <fullName evidence="6">Valine dehydrogenase</fullName>
        <ecNumber evidence="5">1.4.1.23</ecNumber>
    </recommendedName>
</protein>
<evidence type="ECO:0000313" key="13">
    <source>
        <dbReference type="EMBL" id="MFC7308051.1"/>
    </source>
</evidence>
<sequence length="381" mass="39979">MAMLTRAADTISESGNDHEQVVWCRDQRTGLKAVIAIHSTALGPALGGTRFHPYASEGDAVKDVLDLSRGMSYKNALAGVDFGGGKAVVIGDPRPAADGGTKSEELLSAYGRFVQSLSGRYITACDVGTQSADMDVVGSQCAYTLGRSAELGGSGDSSILTAYGVFQAMRACAQSRWGSPSLHARRVGIAGVGKVGRRLAEHLTAAGATVVVTDPREDAVDRVRRAHPGIEAAPHTDTLITRPLDIYAPCAMSAALNYRTVSRMSASVVCGAANNQLARPDVADLLQRRGILYAPDYVVNAGGVIQVSAERSGESFDKTKAKVAEIFDTTTEIFGQAAAEGVPPTTAADRIARQRIALAAEHDAPLFLDRGHLRGALKSSL</sequence>
<evidence type="ECO:0000256" key="2">
    <source>
        <dbReference type="ARBA" id="ARBA00005109"/>
    </source>
</evidence>
<evidence type="ECO:0000256" key="3">
    <source>
        <dbReference type="ARBA" id="ARBA00006382"/>
    </source>
</evidence>
<organism evidence="13 14">
    <name type="scientific">Streptomyces monticola</name>
    <dbReference type="NCBI Taxonomy" id="2666263"/>
    <lineage>
        <taxon>Bacteria</taxon>
        <taxon>Bacillati</taxon>
        <taxon>Actinomycetota</taxon>
        <taxon>Actinomycetes</taxon>
        <taxon>Kitasatosporales</taxon>
        <taxon>Streptomycetaceae</taxon>
        <taxon>Streptomyces</taxon>
    </lineage>
</organism>
<evidence type="ECO:0000256" key="6">
    <source>
        <dbReference type="ARBA" id="ARBA00017332"/>
    </source>
</evidence>
<dbReference type="PRINTS" id="PR00082">
    <property type="entry name" value="GLFDHDRGNASE"/>
</dbReference>
<evidence type="ECO:0000256" key="5">
    <source>
        <dbReference type="ARBA" id="ARBA00012136"/>
    </source>
</evidence>
<keyword evidence="8 11" id="KW-0560">Oxidoreductase</keyword>
<name>A0ABW2JPF3_9ACTN</name>
<reference evidence="14" key="1">
    <citation type="journal article" date="2019" name="Int. J. Syst. Evol. Microbiol.">
        <title>The Global Catalogue of Microorganisms (GCM) 10K type strain sequencing project: providing services to taxonomists for standard genome sequencing and annotation.</title>
        <authorList>
            <consortium name="The Broad Institute Genomics Platform"/>
            <consortium name="The Broad Institute Genome Sequencing Center for Infectious Disease"/>
            <person name="Wu L."/>
            <person name="Ma J."/>
        </authorList>
    </citation>
    <scope>NUCLEOTIDE SEQUENCE [LARGE SCALE GENOMIC DNA]</scope>
    <source>
        <strain evidence="14">SYNS20</strain>
    </source>
</reference>
<keyword evidence="14" id="KW-1185">Reference proteome</keyword>
<accession>A0ABW2JPF3</accession>
<dbReference type="InterPro" id="IPR006140">
    <property type="entry name" value="D-isomer_DH_NAD-bd"/>
</dbReference>
<dbReference type="Proteomes" id="UP001596523">
    <property type="component" value="Unassembled WGS sequence"/>
</dbReference>
<dbReference type="Gene3D" id="3.40.50.720">
    <property type="entry name" value="NAD(P)-binding Rossmann-like Domain"/>
    <property type="match status" value="1"/>
</dbReference>
<dbReference type="Pfam" id="PF02812">
    <property type="entry name" value="ELFV_dehydrog_N"/>
    <property type="match status" value="1"/>
</dbReference>
<dbReference type="CDD" id="cd01075">
    <property type="entry name" value="NAD_bind_Leu_Phe_Val_DH"/>
    <property type="match status" value="1"/>
</dbReference>
<keyword evidence="7" id="KW-0101">Branched-chain amino acid catabolism</keyword>
<dbReference type="PROSITE" id="PS00074">
    <property type="entry name" value="GLFV_DEHYDROGENASE"/>
    <property type="match status" value="1"/>
</dbReference>
<comment type="pathway">
    <text evidence="2">Amino-acid degradation; L-valine degradation.</text>
</comment>
<dbReference type="RefSeq" id="WP_381835695.1">
    <property type="nucleotide sequence ID" value="NZ_JBHTCF010000014.1"/>
</dbReference>
<dbReference type="SUPFAM" id="SSF53223">
    <property type="entry name" value="Aminoacid dehydrogenase-like, N-terminal domain"/>
    <property type="match status" value="1"/>
</dbReference>
<feature type="domain" description="Glutamate/phenylalanine/leucine/valine/L-tryptophan dehydrogenase C-terminal" evidence="12">
    <location>
        <begin position="155"/>
        <end position="364"/>
    </location>
</feature>
<comment type="similarity">
    <text evidence="3 11">Belongs to the Glu/Leu/Phe/Val dehydrogenases family.</text>
</comment>
<dbReference type="InterPro" id="IPR006097">
    <property type="entry name" value="Glu/Leu/Phe/Val/Trp_DH_dimer"/>
</dbReference>
<dbReference type="Pfam" id="PF00208">
    <property type="entry name" value="ELFV_dehydrog"/>
    <property type="match status" value="1"/>
</dbReference>
<evidence type="ECO:0000256" key="4">
    <source>
        <dbReference type="ARBA" id="ARBA00011738"/>
    </source>
</evidence>
<comment type="caution">
    <text evidence="13">The sequence shown here is derived from an EMBL/GenBank/DDBJ whole genome shotgun (WGS) entry which is preliminary data.</text>
</comment>
<evidence type="ECO:0000256" key="7">
    <source>
        <dbReference type="ARBA" id="ARBA00022456"/>
    </source>
</evidence>
<dbReference type="EC" id="1.4.1.23" evidence="5"/>
<comment type="catalytic activity">
    <reaction evidence="10">
        <text>L-valine + NAD(+) + H2O = 3-methyl-2-oxobutanoate + NH4(+) + NADH + H(+)</text>
        <dbReference type="Rhea" id="RHEA:30763"/>
        <dbReference type="ChEBI" id="CHEBI:11851"/>
        <dbReference type="ChEBI" id="CHEBI:15377"/>
        <dbReference type="ChEBI" id="CHEBI:15378"/>
        <dbReference type="ChEBI" id="CHEBI:28938"/>
        <dbReference type="ChEBI" id="CHEBI:57540"/>
        <dbReference type="ChEBI" id="CHEBI:57762"/>
        <dbReference type="ChEBI" id="CHEBI:57945"/>
        <dbReference type="EC" id="1.4.1.23"/>
    </reaction>
</comment>
<dbReference type="InterPro" id="IPR033524">
    <property type="entry name" value="Glu/Leu/Phe/Val_DH_AS"/>
</dbReference>
<gene>
    <name evidence="13" type="ORF">ACFQVC_27950</name>
</gene>
<evidence type="ECO:0000256" key="10">
    <source>
        <dbReference type="ARBA" id="ARBA00048547"/>
    </source>
</evidence>
<keyword evidence="9" id="KW-0520">NAD</keyword>
<dbReference type="InterPro" id="IPR006096">
    <property type="entry name" value="Glu/Leu/Phe/Val/Trp_DH_C"/>
</dbReference>
<evidence type="ECO:0000256" key="1">
    <source>
        <dbReference type="ARBA" id="ARBA00004496"/>
    </source>
</evidence>
<comment type="subunit">
    <text evidence="4">Homodimer.</text>
</comment>
<dbReference type="InterPro" id="IPR046346">
    <property type="entry name" value="Aminoacid_DH-like_N_sf"/>
</dbReference>
<evidence type="ECO:0000256" key="11">
    <source>
        <dbReference type="RuleBase" id="RU004417"/>
    </source>
</evidence>
<dbReference type="PANTHER" id="PTHR42722">
    <property type="entry name" value="LEUCINE DEHYDROGENASE"/>
    <property type="match status" value="1"/>
</dbReference>
<dbReference type="Gene3D" id="3.40.50.10860">
    <property type="entry name" value="Leucine Dehydrogenase, chain A, domain 1"/>
    <property type="match status" value="1"/>
</dbReference>
<evidence type="ECO:0000259" key="12">
    <source>
        <dbReference type="SMART" id="SM00839"/>
    </source>
</evidence>
<dbReference type="InterPro" id="IPR036291">
    <property type="entry name" value="NAD(P)-bd_dom_sf"/>
</dbReference>